<evidence type="ECO:0000313" key="1">
    <source>
        <dbReference type="EMBL" id="NEZ65634.1"/>
    </source>
</evidence>
<sequence length="158" mass="18288">MKMQVLKKRVWESWSTLNSRRGKLTSTTTAYVAEIKAFGDRRYKKTWIKALARLEATLYYRYCLDACNLILYDLNFTPDHPDYEYRHEILDEFLMYPDGLDLIKQGLEQIFMSTDFTADEQQEAGQNGFFELLAGRKEQLRGAGIPVGSVRQLTGVNA</sequence>
<proteinExistence type="predicted"/>
<dbReference type="Proteomes" id="UP000473574">
    <property type="component" value="Unassembled WGS sequence"/>
</dbReference>
<evidence type="ECO:0000313" key="2">
    <source>
        <dbReference type="Proteomes" id="UP000473574"/>
    </source>
</evidence>
<gene>
    <name evidence="1" type="ORF">D0962_23235</name>
</gene>
<name>A0A6M0SAZ7_9CYAN</name>
<comment type="caution">
    <text evidence="1">The sequence shown here is derived from an EMBL/GenBank/DDBJ whole genome shotgun (WGS) entry which is preliminary data.</text>
</comment>
<organism evidence="1 2">
    <name type="scientific">Adonisia turfae CCMR0082</name>
    <dbReference type="NCBI Taxonomy" id="2304604"/>
    <lineage>
        <taxon>Bacteria</taxon>
        <taxon>Bacillati</taxon>
        <taxon>Cyanobacteriota</taxon>
        <taxon>Adonisia</taxon>
        <taxon>Adonisia turfae</taxon>
    </lineage>
</organism>
<protein>
    <submittedName>
        <fullName evidence="1">Uncharacterized protein</fullName>
    </submittedName>
</protein>
<reference evidence="1 2" key="1">
    <citation type="journal article" date="2020" name="Microb. Ecol.">
        <title>Ecogenomics of the Marine Benthic Filamentous Cyanobacterium Adonisia.</title>
        <authorList>
            <person name="Walter J.M."/>
            <person name="Coutinho F.H."/>
            <person name="Leomil L."/>
            <person name="Hargreaves P.I."/>
            <person name="Campeao M.E."/>
            <person name="Vieira V.V."/>
            <person name="Silva B.S."/>
            <person name="Fistarol G.O."/>
            <person name="Salomon P.S."/>
            <person name="Sawabe T."/>
            <person name="Mino S."/>
            <person name="Hosokawa M."/>
            <person name="Miyashita H."/>
            <person name="Maruyama F."/>
            <person name="van Verk M.C."/>
            <person name="Dutilh B.E."/>
            <person name="Thompson C.C."/>
            <person name="Thompson F.L."/>
        </authorList>
    </citation>
    <scope>NUCLEOTIDE SEQUENCE [LARGE SCALE GENOMIC DNA]</scope>
    <source>
        <strain evidence="1 2">CCMR0082</strain>
    </source>
</reference>
<dbReference type="AlphaFoldDB" id="A0A6M0SAZ7"/>
<dbReference type="EMBL" id="QZCE01000002">
    <property type="protein sequence ID" value="NEZ65634.1"/>
    <property type="molecule type" value="Genomic_DNA"/>
</dbReference>
<accession>A0A6M0SAZ7</accession>